<dbReference type="InterPro" id="IPR001810">
    <property type="entry name" value="F-box_dom"/>
</dbReference>
<feature type="repeat" description="ANK" evidence="3">
    <location>
        <begin position="371"/>
        <end position="403"/>
    </location>
</feature>
<dbReference type="PANTHER" id="PTHR24123">
    <property type="entry name" value="ANKYRIN REPEAT-CONTAINING"/>
    <property type="match status" value="1"/>
</dbReference>
<dbReference type="InterPro" id="IPR036770">
    <property type="entry name" value="Ankyrin_rpt-contain_sf"/>
</dbReference>
<dbReference type="PROSITE" id="PS50181">
    <property type="entry name" value="FBOX"/>
    <property type="match status" value="1"/>
</dbReference>
<dbReference type="EMBL" id="NKCL01001329">
    <property type="protein sequence ID" value="RSL40440.1"/>
    <property type="molecule type" value="Genomic_DNA"/>
</dbReference>
<sequence>MEPGSEGGGQPQASGNNADSPPTQDSPLIACPNEILVHLATYLPTEDLLATGYTCRFLHRIIKDFMIGQDIASERGDALFWACKNDHVDLVKYILEKGVSPHTFFCSCGKPGSRWASEARARNAARTGWPYFEPSCEHDSSRRHVMYPKNGFRAVEISALVLATRSNSIAVMQILLDNGAHVVEKKGVILPGNVMPWESKLFKHRSALTHIQSLKAAELLLEADPSAINDPANTRYTPLEVVLARRMGYNLWGEDEFFGIIEFLISKGAWPRRQHDRSSLRNTTFTGGPLQLSLVIGCEKIFKLLVESDRVGIKDQSGESTETFIRLLSPSAANQWFGVVMGYQLKDMTRYSSYLEILVKAGFPLNEPLVDEIYPLTLALRDGNQHAVKELIRLGADADFTDSINIHPLALSICKARSLWVRETTEMGLDTQQINPHLLEACDINGRSFHEEGFTPLMFATSDMIMPERFKDLIDHGADVSLTGRLFPSSPKLNVFQCILQGFPREHEQHDISLLRPTQIALGFPAFRHYYVATSWERRDAKLEELFRHMKYPDDFYTPDGENILKWAIDNLYSHDMKLVVELAPPICQIMRDPNNERASCLDALFSPSRCKDYLEFGTLDLTLEMADILTAQGLPAVDPIEGNTLLHRVCSITPRLADESLIQNQLLNGRRHRVVPTEVNYQHLVALGQIYNEYRINNIINMVMTLLEHGADINAKNATGQTPFSLLRANGLLRYFPTQRDVDGSEDTKEEVVSADE</sequence>
<feature type="repeat" description="ANK" evidence="3">
    <location>
        <begin position="452"/>
        <end position="485"/>
    </location>
</feature>
<name>A0A428NI61_9HYPO</name>
<dbReference type="Gene3D" id="1.25.40.20">
    <property type="entry name" value="Ankyrin repeat-containing domain"/>
    <property type="match status" value="3"/>
</dbReference>
<proteinExistence type="predicted"/>
<protein>
    <recommendedName>
        <fullName evidence="5">F-box domain-containing protein</fullName>
    </recommendedName>
</protein>
<dbReference type="SUPFAM" id="SSF81383">
    <property type="entry name" value="F-box domain"/>
    <property type="match status" value="1"/>
</dbReference>
<keyword evidence="1" id="KW-0677">Repeat</keyword>
<reference evidence="6 7" key="1">
    <citation type="submission" date="2017-06" db="EMBL/GenBank/DDBJ databases">
        <title>Comparative genomic analysis of Ambrosia Fusariam Clade fungi.</title>
        <authorList>
            <person name="Stajich J.E."/>
            <person name="Carrillo J."/>
            <person name="Kijimoto T."/>
            <person name="Eskalen A."/>
            <person name="O'Donnell K."/>
            <person name="Kasson M."/>
        </authorList>
    </citation>
    <scope>NUCLEOTIDE SEQUENCE [LARGE SCALE GENOMIC DNA]</scope>
    <source>
        <strain evidence="6 7">NRRL62606</strain>
    </source>
</reference>
<feature type="compositionally biased region" description="Gly residues" evidence="4">
    <location>
        <begin position="1"/>
        <end position="10"/>
    </location>
</feature>
<dbReference type="SUPFAM" id="SSF48403">
    <property type="entry name" value="Ankyrin repeat"/>
    <property type="match status" value="2"/>
</dbReference>
<evidence type="ECO:0000256" key="4">
    <source>
        <dbReference type="SAM" id="MobiDB-lite"/>
    </source>
</evidence>
<dbReference type="InterPro" id="IPR036047">
    <property type="entry name" value="F-box-like_dom_sf"/>
</dbReference>
<dbReference type="PROSITE" id="PS50088">
    <property type="entry name" value="ANK_REPEAT"/>
    <property type="match status" value="2"/>
</dbReference>
<evidence type="ECO:0000256" key="2">
    <source>
        <dbReference type="ARBA" id="ARBA00023043"/>
    </source>
</evidence>
<gene>
    <name evidence="6" type="ORF">CEP51_016699</name>
</gene>
<dbReference type="Proteomes" id="UP000287972">
    <property type="component" value="Unassembled WGS sequence"/>
</dbReference>
<feature type="domain" description="F-box" evidence="5">
    <location>
        <begin position="25"/>
        <end position="71"/>
    </location>
</feature>
<evidence type="ECO:0000256" key="3">
    <source>
        <dbReference type="PROSITE-ProRule" id="PRU00023"/>
    </source>
</evidence>
<feature type="region of interest" description="Disordered" evidence="4">
    <location>
        <begin position="1"/>
        <end position="25"/>
    </location>
</feature>
<dbReference type="AlphaFoldDB" id="A0A428NI61"/>
<comment type="caution">
    <text evidence="6">The sequence shown here is derived from an EMBL/GenBank/DDBJ whole genome shotgun (WGS) entry which is preliminary data.</text>
</comment>
<feature type="compositionally biased region" description="Polar residues" evidence="4">
    <location>
        <begin position="11"/>
        <end position="25"/>
    </location>
</feature>
<dbReference type="PANTHER" id="PTHR24123:SF33">
    <property type="entry name" value="PROTEIN HOS4"/>
    <property type="match status" value="1"/>
</dbReference>
<evidence type="ECO:0000259" key="5">
    <source>
        <dbReference type="PROSITE" id="PS50181"/>
    </source>
</evidence>
<dbReference type="InterPro" id="IPR051165">
    <property type="entry name" value="Multifunctional_ANK_Repeat"/>
</dbReference>
<organism evidence="6 7">
    <name type="scientific">Fusarium floridanum</name>
    <dbReference type="NCBI Taxonomy" id="1325733"/>
    <lineage>
        <taxon>Eukaryota</taxon>
        <taxon>Fungi</taxon>
        <taxon>Dikarya</taxon>
        <taxon>Ascomycota</taxon>
        <taxon>Pezizomycotina</taxon>
        <taxon>Sordariomycetes</taxon>
        <taxon>Hypocreomycetidae</taxon>
        <taxon>Hypocreales</taxon>
        <taxon>Nectriaceae</taxon>
        <taxon>Fusarium</taxon>
        <taxon>Fusarium solani species complex</taxon>
    </lineage>
</organism>
<keyword evidence="7" id="KW-1185">Reference proteome</keyword>
<dbReference type="SMART" id="SM00248">
    <property type="entry name" value="ANK"/>
    <property type="match status" value="5"/>
</dbReference>
<dbReference type="Pfam" id="PF13606">
    <property type="entry name" value="Ank_3"/>
    <property type="match status" value="1"/>
</dbReference>
<evidence type="ECO:0000256" key="1">
    <source>
        <dbReference type="ARBA" id="ARBA00022737"/>
    </source>
</evidence>
<evidence type="ECO:0000313" key="6">
    <source>
        <dbReference type="EMBL" id="RSL40440.1"/>
    </source>
</evidence>
<keyword evidence="2 3" id="KW-0040">ANK repeat</keyword>
<dbReference type="InterPro" id="IPR002110">
    <property type="entry name" value="Ankyrin_rpt"/>
</dbReference>
<evidence type="ECO:0000313" key="7">
    <source>
        <dbReference type="Proteomes" id="UP000287972"/>
    </source>
</evidence>
<accession>A0A428NI61</accession>